<evidence type="ECO:0000256" key="2">
    <source>
        <dbReference type="SAM" id="MobiDB-lite"/>
    </source>
</evidence>
<dbReference type="AlphaFoldDB" id="S3DWL6"/>
<feature type="compositionally biased region" description="Low complexity" evidence="2">
    <location>
        <begin position="126"/>
        <end position="154"/>
    </location>
</feature>
<feature type="compositionally biased region" description="Acidic residues" evidence="2">
    <location>
        <begin position="399"/>
        <end position="409"/>
    </location>
</feature>
<feature type="compositionally biased region" description="Low complexity" evidence="2">
    <location>
        <begin position="289"/>
        <end position="299"/>
    </location>
</feature>
<protein>
    <recommendedName>
        <fullName evidence="3">C3H1-type domain-containing protein</fullName>
    </recommendedName>
</protein>
<feature type="compositionally biased region" description="Basic and acidic residues" evidence="2">
    <location>
        <begin position="439"/>
        <end position="500"/>
    </location>
</feature>
<dbReference type="PANTHER" id="PTHR13309">
    <property type="entry name" value="NUCLEAR FRAGILE X MENTAL RETARDATION PROTEIN INTERACTING PROTEIN 1"/>
    <property type="match status" value="1"/>
</dbReference>
<dbReference type="GeneID" id="19464703"/>
<feature type="region of interest" description="Disordered" evidence="2">
    <location>
        <begin position="1"/>
        <end position="409"/>
    </location>
</feature>
<dbReference type="OMA" id="VMEAIVW"/>
<reference evidence="4 5" key="1">
    <citation type="journal article" date="2013" name="BMC Genomics">
        <title>Genomics-driven discovery of the pneumocandin biosynthetic gene cluster in the fungus Glarea lozoyensis.</title>
        <authorList>
            <person name="Chen L."/>
            <person name="Yue Q."/>
            <person name="Zhang X."/>
            <person name="Xiang M."/>
            <person name="Wang C."/>
            <person name="Li S."/>
            <person name="Che Y."/>
            <person name="Ortiz-Lopez F.J."/>
            <person name="Bills G.F."/>
            <person name="Liu X."/>
            <person name="An Z."/>
        </authorList>
    </citation>
    <scope>NUCLEOTIDE SEQUENCE [LARGE SCALE GENOMIC DNA]</scope>
    <source>
        <strain evidence="5">ATCC 20868 / MF5171</strain>
    </source>
</reference>
<dbReference type="OrthoDB" id="273070at2759"/>
<feature type="zinc finger region" description="C3H1-type" evidence="1">
    <location>
        <begin position="556"/>
        <end position="584"/>
    </location>
</feature>
<dbReference type="PANTHER" id="PTHR13309:SF0">
    <property type="entry name" value="FMR1-INTERACTING PROTEIN NUFIP1"/>
    <property type="match status" value="1"/>
</dbReference>
<dbReference type="InterPro" id="IPR039136">
    <property type="entry name" value="NUFIP1-like"/>
</dbReference>
<feature type="compositionally biased region" description="Low complexity" evidence="2">
    <location>
        <begin position="209"/>
        <end position="218"/>
    </location>
</feature>
<keyword evidence="1" id="KW-0862">Zinc</keyword>
<evidence type="ECO:0000256" key="1">
    <source>
        <dbReference type="PROSITE-ProRule" id="PRU00723"/>
    </source>
</evidence>
<evidence type="ECO:0000259" key="3">
    <source>
        <dbReference type="PROSITE" id="PS50103"/>
    </source>
</evidence>
<feature type="region of interest" description="Disordered" evidence="2">
    <location>
        <begin position="439"/>
        <end position="557"/>
    </location>
</feature>
<gene>
    <name evidence="4" type="ORF">GLAREA_05649</name>
</gene>
<feature type="compositionally biased region" description="Low complexity" evidence="2">
    <location>
        <begin position="174"/>
        <end position="201"/>
    </location>
</feature>
<proteinExistence type="predicted"/>
<evidence type="ECO:0000313" key="4">
    <source>
        <dbReference type="EMBL" id="EPE36311.1"/>
    </source>
</evidence>
<feature type="compositionally biased region" description="Low complexity" evidence="2">
    <location>
        <begin position="105"/>
        <end position="118"/>
    </location>
</feature>
<keyword evidence="1" id="KW-0479">Metal-binding</keyword>
<dbReference type="GO" id="GO:0003723">
    <property type="term" value="F:RNA binding"/>
    <property type="evidence" value="ECO:0007669"/>
    <property type="project" value="InterPro"/>
</dbReference>
<dbReference type="STRING" id="1116229.S3DWL6"/>
<feature type="compositionally biased region" description="Basic and acidic residues" evidence="2">
    <location>
        <begin position="341"/>
        <end position="354"/>
    </location>
</feature>
<feature type="region of interest" description="Disordered" evidence="2">
    <location>
        <begin position="639"/>
        <end position="665"/>
    </location>
</feature>
<dbReference type="GO" id="GO:0008270">
    <property type="term" value="F:zinc ion binding"/>
    <property type="evidence" value="ECO:0007669"/>
    <property type="project" value="UniProtKB-KW"/>
</dbReference>
<dbReference type="InterPro" id="IPR000571">
    <property type="entry name" value="Znf_CCCH"/>
</dbReference>
<feature type="compositionally biased region" description="Polar residues" evidence="2">
    <location>
        <begin position="656"/>
        <end position="665"/>
    </location>
</feature>
<name>S3DWL6_GLAL2</name>
<accession>S3DWL6</accession>
<feature type="compositionally biased region" description="Pro residues" evidence="2">
    <location>
        <begin position="8"/>
        <end position="23"/>
    </location>
</feature>
<feature type="compositionally biased region" description="Low complexity" evidence="2">
    <location>
        <begin position="24"/>
        <end position="41"/>
    </location>
</feature>
<dbReference type="eggNOG" id="ENOG502S5GS">
    <property type="taxonomic scope" value="Eukaryota"/>
</dbReference>
<keyword evidence="1" id="KW-0863">Zinc-finger</keyword>
<dbReference type="Proteomes" id="UP000016922">
    <property type="component" value="Unassembled WGS sequence"/>
</dbReference>
<dbReference type="PROSITE" id="PS50103">
    <property type="entry name" value="ZF_C3H1"/>
    <property type="match status" value="1"/>
</dbReference>
<dbReference type="GO" id="GO:0000492">
    <property type="term" value="P:box C/D snoRNP assembly"/>
    <property type="evidence" value="ECO:0007669"/>
    <property type="project" value="TreeGrafter"/>
</dbReference>
<dbReference type="KEGG" id="glz:GLAREA_05649"/>
<dbReference type="RefSeq" id="XP_008077129.1">
    <property type="nucleotide sequence ID" value="XM_008078938.1"/>
</dbReference>
<evidence type="ECO:0000313" key="5">
    <source>
        <dbReference type="Proteomes" id="UP000016922"/>
    </source>
</evidence>
<feature type="compositionally biased region" description="Polar residues" evidence="2">
    <location>
        <begin position="66"/>
        <end position="78"/>
    </location>
</feature>
<keyword evidence="5" id="KW-1185">Reference proteome</keyword>
<sequence length="665" mass="72970">MSGGQYNFPPPPPPPGPPPPNQPPQQHQYGYAQPPQYQQPQRGGGHPRGGRGGIQGPQHASGPYGQPQNVYNGVNQGQGPPAGYNGPPHHQPYIGPQIPGPQQPGAPNGYGGPQWQQHNHNDQHAQQHGPQHGAQHVQHHGPPQHQQAGHQPHVPHAPAPAPLSAQNYHPNYAPQGYQQPQYGPQQPPQQFQSPQQQPPYGHSAPVHQQPPQQWQGPPQTGPPQPPSFNNRGRGRGGFVNGRGGRDAPLMGPPIRMGFDNDRGNHPAQAGGGFPPPYVNHQSPPAVHFSSPSYPSYSQQNFTHGQRPPLDPNPFNSSPHRGRGNHNNFSRGGGGRGNHGRGRGDFSHNRNRDGNNHSSNGHRASSEISHKTAGAYQNVKKKKKRRTNTLGLTPNGVDHEESEEEVDDVDEEARLVTLLGPDTPEMPVDLQAWLAERKAKFPTKARREAAEENHQRRDQGGRNGGVKREQQTVKKEETDSKFERQQRKAEKLRLELEKLERNMSGAKRKRDNGDEGDDDRDHASEDDSSESSDDDSGPETMTSRSGGPMRVPPPPKAQLQRHCKYFSTGGTCGKKGKCRFVHDVDIRNQALRDKAANGGKTTLAQRLILNDTAKDDLTILKSIKYLKEKGLMPDQLNVSATNGDDHDVEFNGDENGYTENLNYGDN</sequence>
<feature type="domain" description="C3H1-type" evidence="3">
    <location>
        <begin position="556"/>
        <end position="584"/>
    </location>
</feature>
<dbReference type="HOGENOM" id="CLU_015255_0_0_1"/>
<feature type="compositionally biased region" description="Acidic residues" evidence="2">
    <location>
        <begin position="525"/>
        <end position="536"/>
    </location>
</feature>
<dbReference type="GO" id="GO:0005634">
    <property type="term" value="C:nucleus"/>
    <property type="evidence" value="ECO:0007669"/>
    <property type="project" value="TreeGrafter"/>
</dbReference>
<organism evidence="4 5">
    <name type="scientific">Glarea lozoyensis (strain ATCC 20868 / MF5171)</name>
    <dbReference type="NCBI Taxonomy" id="1116229"/>
    <lineage>
        <taxon>Eukaryota</taxon>
        <taxon>Fungi</taxon>
        <taxon>Dikarya</taxon>
        <taxon>Ascomycota</taxon>
        <taxon>Pezizomycotina</taxon>
        <taxon>Leotiomycetes</taxon>
        <taxon>Helotiales</taxon>
        <taxon>Helotiaceae</taxon>
        <taxon>Glarea</taxon>
    </lineage>
</organism>
<dbReference type="EMBL" id="KE145353">
    <property type="protein sequence ID" value="EPE36311.1"/>
    <property type="molecule type" value="Genomic_DNA"/>
</dbReference>
<feature type="compositionally biased region" description="Gly residues" evidence="2">
    <location>
        <begin position="42"/>
        <end position="55"/>
    </location>
</feature>